<reference evidence="1 2" key="1">
    <citation type="submission" date="2019-07" db="EMBL/GenBank/DDBJ databases">
        <title>WGS assembly of Gossypium tomentosum.</title>
        <authorList>
            <person name="Chen Z.J."/>
            <person name="Sreedasyam A."/>
            <person name="Ando A."/>
            <person name="Song Q."/>
            <person name="De L."/>
            <person name="Hulse-Kemp A."/>
            <person name="Ding M."/>
            <person name="Ye W."/>
            <person name="Kirkbride R."/>
            <person name="Jenkins J."/>
            <person name="Plott C."/>
            <person name="Lovell J."/>
            <person name="Lin Y.-M."/>
            <person name="Vaughn R."/>
            <person name="Liu B."/>
            <person name="Li W."/>
            <person name="Simpson S."/>
            <person name="Scheffler B."/>
            <person name="Saski C."/>
            <person name="Grover C."/>
            <person name="Hu G."/>
            <person name="Conover J."/>
            <person name="Carlson J."/>
            <person name="Shu S."/>
            <person name="Boston L."/>
            <person name="Williams M."/>
            <person name="Peterson D."/>
            <person name="Mcgee K."/>
            <person name="Jones D."/>
            <person name="Wendel J."/>
            <person name="Stelly D."/>
            <person name="Grimwood J."/>
            <person name="Schmutz J."/>
        </authorList>
    </citation>
    <scope>NUCLEOTIDE SEQUENCE [LARGE SCALE GENOMIC DNA]</scope>
    <source>
        <strain evidence="1">7179.01</strain>
    </source>
</reference>
<evidence type="ECO:0000313" key="2">
    <source>
        <dbReference type="Proteomes" id="UP000322667"/>
    </source>
</evidence>
<organism evidence="1 2">
    <name type="scientific">Gossypium tomentosum</name>
    <name type="common">Hawaiian cotton</name>
    <name type="synonym">Gossypium sandvicense</name>
    <dbReference type="NCBI Taxonomy" id="34277"/>
    <lineage>
        <taxon>Eukaryota</taxon>
        <taxon>Viridiplantae</taxon>
        <taxon>Streptophyta</taxon>
        <taxon>Embryophyta</taxon>
        <taxon>Tracheophyta</taxon>
        <taxon>Spermatophyta</taxon>
        <taxon>Magnoliopsida</taxon>
        <taxon>eudicotyledons</taxon>
        <taxon>Gunneridae</taxon>
        <taxon>Pentapetalae</taxon>
        <taxon>rosids</taxon>
        <taxon>malvids</taxon>
        <taxon>Malvales</taxon>
        <taxon>Malvaceae</taxon>
        <taxon>Malvoideae</taxon>
        <taxon>Gossypium</taxon>
    </lineage>
</organism>
<dbReference type="Proteomes" id="UP000322667">
    <property type="component" value="Chromosome A03"/>
</dbReference>
<proteinExistence type="predicted"/>
<evidence type="ECO:0000313" key="1">
    <source>
        <dbReference type="EMBL" id="TYI36101.1"/>
    </source>
</evidence>
<dbReference type="AlphaFoldDB" id="A0A5D2R5F1"/>
<accession>A0A5D2R5F1</accession>
<sequence length="105" mass="12158">MEWLFANLLSKHWIASPKLPWMLWIIIPNTRVKHVFREGNRSVDALANLESRSFCNQPHEAILSTVLAEAGDLLFGVVFCRILNLVLCYKGHSFFYQKISIIKNK</sequence>
<keyword evidence="2" id="KW-1185">Reference proteome</keyword>
<gene>
    <name evidence="1" type="ORF">ES332_A03G118900v1</name>
</gene>
<dbReference type="EMBL" id="CM017612">
    <property type="protein sequence ID" value="TYI36101.1"/>
    <property type="molecule type" value="Genomic_DNA"/>
</dbReference>
<name>A0A5D2R5F1_GOSTO</name>
<protein>
    <submittedName>
        <fullName evidence="1">Uncharacterized protein</fullName>
    </submittedName>
</protein>